<reference evidence="1 2" key="1">
    <citation type="submission" date="2018-03" db="EMBL/GenBank/DDBJ databases">
        <title>Massilia armeniaca sp. nov., isolated from desert soil.</title>
        <authorList>
            <person name="Huang H."/>
            <person name="Ren M."/>
        </authorList>
    </citation>
    <scope>NUCLEOTIDE SEQUENCE [LARGE SCALE GENOMIC DNA]</scope>
    <source>
        <strain evidence="1 2">ZMN-3</strain>
    </source>
</reference>
<gene>
    <name evidence="1" type="ORF">C9I28_03985</name>
</gene>
<evidence type="ECO:0000313" key="1">
    <source>
        <dbReference type="EMBL" id="AVR94969.1"/>
    </source>
</evidence>
<sequence>MSDVAWLDAKAAASLFGAGSGHVPVTLQRLRGARVLWLNQQVAACDPAFAAAGGTLAAYERHLLASCAYAVASPGTAFDAGDEITAHADRYGGPGIGLNGGSGRAAVLGGYHVKGIGRTPLVSALTDPTHASGGAYLEEAVRETVFAEVVRHEFPHGAVPVLAILDTGLTQDWGSVRERRVLVVRPCFLRPAHFVRAVAFHSGHPTEGAADAARVRHMFDACGELLGKTRLVERCLALWTAWAEQLAYSFVHRLPHGSNTISNICLDGKLVDFGATSAVPSWADTATMLARVPFEALRAMLPRVLRSDAYYYERHLDAAFGSAAVLDALCARIEQAFQRTTVIEVLRLAGICRSVAAGQADGSDAARWWQLVHVLIADCQREQVDLVERGAPHGAPWTFAQLWSSSVPRPLRPLRDALECIVRPAQRELAALRCARLAATRHGLLRERIKPVLQRHLDPGGAGLAPRRRDIEDAICARVAANRRDPGTEIADAACVGFAVGLSLSYAVYQGADGALFALEPGAPGVRHAIAGWTAASLRFADPARPVFDGAVALRPLPGYPLHQPPPIPAQ</sequence>
<evidence type="ECO:0000313" key="2">
    <source>
        <dbReference type="Proteomes" id="UP000240505"/>
    </source>
</evidence>
<dbReference type="AlphaFoldDB" id="A0A2R4C5T1"/>
<dbReference type="RefSeq" id="WP_107140320.1">
    <property type="nucleotide sequence ID" value="NZ_CP028324.1"/>
</dbReference>
<proteinExistence type="predicted"/>
<accession>A0A2R4C5T1</accession>
<keyword evidence="2" id="KW-1185">Reference proteome</keyword>
<dbReference type="EMBL" id="CP028324">
    <property type="protein sequence ID" value="AVR94969.1"/>
    <property type="molecule type" value="Genomic_DNA"/>
</dbReference>
<name>A0A2R4C5T1_9BURK</name>
<dbReference type="OrthoDB" id="8482295at2"/>
<protein>
    <submittedName>
        <fullName evidence="1">Uncharacterized protein</fullName>
    </submittedName>
</protein>
<dbReference type="Proteomes" id="UP000240505">
    <property type="component" value="Chromosome"/>
</dbReference>
<dbReference type="KEGG" id="masz:C9I28_03985"/>
<organism evidence="1 2">
    <name type="scientific">Pseudoduganella armeniaca</name>
    <dbReference type="NCBI Taxonomy" id="2072590"/>
    <lineage>
        <taxon>Bacteria</taxon>
        <taxon>Pseudomonadati</taxon>
        <taxon>Pseudomonadota</taxon>
        <taxon>Betaproteobacteria</taxon>
        <taxon>Burkholderiales</taxon>
        <taxon>Oxalobacteraceae</taxon>
        <taxon>Telluria group</taxon>
        <taxon>Pseudoduganella</taxon>
    </lineage>
</organism>